<comment type="caution">
    <text evidence="2">The sequence shown here is derived from an EMBL/GenBank/DDBJ whole genome shotgun (WGS) entry which is preliminary data.</text>
</comment>
<feature type="compositionally biased region" description="Pro residues" evidence="1">
    <location>
        <begin position="147"/>
        <end position="177"/>
    </location>
</feature>
<evidence type="ECO:0000313" key="2">
    <source>
        <dbReference type="EMBL" id="CAH0370713.1"/>
    </source>
</evidence>
<reference evidence="2" key="1">
    <citation type="submission" date="2021-11" db="EMBL/GenBank/DDBJ databases">
        <authorList>
            <consortium name="Genoscope - CEA"/>
            <person name="William W."/>
        </authorList>
    </citation>
    <scope>NUCLEOTIDE SEQUENCE</scope>
</reference>
<keyword evidence="3" id="KW-1185">Reference proteome</keyword>
<feature type="region of interest" description="Disordered" evidence="1">
    <location>
        <begin position="125"/>
        <end position="189"/>
    </location>
</feature>
<organism evidence="2 3">
    <name type="scientific">Pelagomonas calceolata</name>
    <dbReference type="NCBI Taxonomy" id="35677"/>
    <lineage>
        <taxon>Eukaryota</taxon>
        <taxon>Sar</taxon>
        <taxon>Stramenopiles</taxon>
        <taxon>Ochrophyta</taxon>
        <taxon>Pelagophyceae</taxon>
        <taxon>Pelagomonadales</taxon>
        <taxon>Pelagomonadaceae</taxon>
        <taxon>Pelagomonas</taxon>
    </lineage>
</organism>
<proteinExistence type="predicted"/>
<sequence length="230" mass="23916">MDADEHAPPPYDGTMSDPLASPSQSQTLNAARLARLRTAGRRTAAEAEPAAPAAAPVADVAALDARAEELLRRCDSLLARTQPPAPPEPEPEPEPEPPAAVDPIASDAAAVVDLISEVVIGGFSPRASAYSSPPPSPQRLPARSPARTPPASPLRSPPRSPARAPASPPRQLPPRVPPGEVEALRRRAAPYAGDDVVKTLLARIAAVEGKLGGVDAGAARRPLIEDRFVF</sequence>
<feature type="region of interest" description="Disordered" evidence="1">
    <location>
        <begin position="74"/>
        <end position="105"/>
    </location>
</feature>
<gene>
    <name evidence="2" type="ORF">PECAL_3P06130</name>
</gene>
<dbReference type="EMBL" id="CAKKNE010000003">
    <property type="protein sequence ID" value="CAH0370713.1"/>
    <property type="molecule type" value="Genomic_DNA"/>
</dbReference>
<evidence type="ECO:0000256" key="1">
    <source>
        <dbReference type="SAM" id="MobiDB-lite"/>
    </source>
</evidence>
<accession>A0A8J2SHV7</accession>
<evidence type="ECO:0000313" key="3">
    <source>
        <dbReference type="Proteomes" id="UP000789595"/>
    </source>
</evidence>
<feature type="compositionally biased region" description="Low complexity" evidence="1">
    <location>
        <begin position="46"/>
        <end position="57"/>
    </location>
</feature>
<name>A0A8J2SHV7_9STRA</name>
<dbReference type="Proteomes" id="UP000789595">
    <property type="component" value="Unassembled WGS sequence"/>
</dbReference>
<dbReference type="AlphaFoldDB" id="A0A8J2SHV7"/>
<feature type="region of interest" description="Disordered" evidence="1">
    <location>
        <begin position="1"/>
        <end position="57"/>
    </location>
</feature>
<protein>
    <submittedName>
        <fullName evidence="2">Uncharacterized protein</fullName>
    </submittedName>
</protein>